<evidence type="ECO:0000259" key="1">
    <source>
        <dbReference type="SMART" id="SM00860"/>
    </source>
</evidence>
<organism evidence="2 3">
    <name type="scientific">Pseudomonas coronafaciens pv. coronafaciens</name>
    <dbReference type="NCBI Taxonomy" id="235275"/>
    <lineage>
        <taxon>Bacteria</taxon>
        <taxon>Pseudomonadati</taxon>
        <taxon>Pseudomonadota</taxon>
        <taxon>Gammaproteobacteria</taxon>
        <taxon>Pseudomonadales</taxon>
        <taxon>Pseudomonadaceae</taxon>
        <taxon>Pseudomonas</taxon>
        <taxon>Pseudomonas coronafaciens</taxon>
    </lineage>
</organism>
<sequence>MPIIYKKGLQKTDLNRIESSLNRVLPSDYKTFLNKMNGFYLTAPDYVQIPLTAVDDGAVSFDRLFGLIPLEECNDIVEFNSEFSSELNFLSGAIIIGEDGGGNPYVMIGESKASREGIYYWDRTHLHESDMKNNCDIVEVNDCGNLFFIASSFDEFYNLILKCIGGSPEFIEET</sequence>
<dbReference type="EMBL" id="CP046441">
    <property type="protein sequence ID" value="QGT84320.1"/>
    <property type="molecule type" value="Genomic_DNA"/>
</dbReference>
<feature type="domain" description="Knr4/Smi1-like" evidence="1">
    <location>
        <begin position="8"/>
        <end position="159"/>
    </location>
</feature>
<dbReference type="Proteomes" id="UP000423413">
    <property type="component" value="Chromosome"/>
</dbReference>
<dbReference type="RefSeq" id="WP_005895865.1">
    <property type="nucleotide sequence ID" value="NZ_CP046441.1"/>
</dbReference>
<dbReference type="Gene3D" id="3.40.1580.10">
    <property type="entry name" value="SMI1/KNR4-like"/>
    <property type="match status" value="1"/>
</dbReference>
<name>A0AAE6QNH7_9PSED</name>
<protein>
    <submittedName>
        <fullName evidence="2">SMI1/KNR4 family protein</fullName>
    </submittedName>
</protein>
<proteinExistence type="predicted"/>
<reference evidence="2 3" key="1">
    <citation type="submission" date="2019-11" db="EMBL/GenBank/DDBJ databases">
        <title>Complete genome sequence of Pseudomonas syringae pv. coronafaciens isolate B19001 originated in imported oat cereal.</title>
        <authorList>
            <person name="Kim S.M."/>
            <person name="Lee B.C."/>
            <person name="Seo S.J."/>
            <person name="Lee J.E."/>
            <person name="Choi N.J."/>
            <person name="Park J.H."/>
        </authorList>
    </citation>
    <scope>NUCLEOTIDE SEQUENCE [LARGE SCALE GENOMIC DNA]</scope>
    <source>
        <strain evidence="2 3">B19001</strain>
    </source>
</reference>
<dbReference type="InterPro" id="IPR037883">
    <property type="entry name" value="Knr4/Smi1-like_sf"/>
</dbReference>
<evidence type="ECO:0000313" key="2">
    <source>
        <dbReference type="EMBL" id="QGT84320.1"/>
    </source>
</evidence>
<evidence type="ECO:0000313" key="3">
    <source>
        <dbReference type="Proteomes" id="UP000423413"/>
    </source>
</evidence>
<dbReference type="Pfam" id="PF09346">
    <property type="entry name" value="SMI1_KNR4"/>
    <property type="match status" value="1"/>
</dbReference>
<dbReference type="SMART" id="SM00860">
    <property type="entry name" value="SMI1_KNR4"/>
    <property type="match status" value="1"/>
</dbReference>
<dbReference type="AlphaFoldDB" id="A0AAE6QNH7"/>
<accession>A0AAE6QNH7</accession>
<dbReference type="GeneID" id="72395529"/>
<dbReference type="SUPFAM" id="SSF160631">
    <property type="entry name" value="SMI1/KNR4-like"/>
    <property type="match status" value="1"/>
</dbReference>
<gene>
    <name evidence="2" type="ORF">GMO17_25825</name>
</gene>
<dbReference type="InterPro" id="IPR018958">
    <property type="entry name" value="Knr4/Smi1-like_dom"/>
</dbReference>